<name>A0A177W8R5_BATDL</name>
<accession>A0A177W8R5</accession>
<dbReference type="Proteomes" id="UP000077115">
    <property type="component" value="Unassembled WGS sequence"/>
</dbReference>
<dbReference type="EMBL" id="DS022300">
    <property type="protein sequence ID" value="OAJ36453.1"/>
    <property type="molecule type" value="Genomic_DNA"/>
</dbReference>
<dbReference type="GO" id="GO:0017177">
    <property type="term" value="C:glucosidase II complex"/>
    <property type="evidence" value="ECO:0007669"/>
    <property type="project" value="TreeGrafter"/>
</dbReference>
<keyword evidence="1" id="KW-1133">Transmembrane helix</keyword>
<evidence type="ECO:0000313" key="4">
    <source>
        <dbReference type="Proteomes" id="UP000077115"/>
    </source>
</evidence>
<evidence type="ECO:0000259" key="2">
    <source>
        <dbReference type="Pfam" id="PF12999"/>
    </source>
</evidence>
<dbReference type="Pfam" id="PF12999">
    <property type="entry name" value="PRKCSH-like"/>
    <property type="match status" value="1"/>
</dbReference>
<dbReference type="VEuPathDB" id="FungiDB:BDEG_20624"/>
<protein>
    <recommendedName>
        <fullName evidence="2">Glucosidase II beta subunit N-terminal domain-containing protein</fullName>
    </recommendedName>
</protein>
<evidence type="ECO:0000313" key="3">
    <source>
        <dbReference type="EMBL" id="OAJ36453.1"/>
    </source>
</evidence>
<dbReference type="PANTHER" id="PTHR12630:SF1">
    <property type="entry name" value="GLUCOSIDASE 2 SUBUNIT BETA"/>
    <property type="match status" value="1"/>
</dbReference>
<dbReference type="STRING" id="403673.A0A177W8R5"/>
<dbReference type="PANTHER" id="PTHR12630">
    <property type="entry name" value="N-LINKED OLIGOSACCHARIDE PROCESSING"/>
    <property type="match status" value="1"/>
</dbReference>
<dbReference type="AlphaFoldDB" id="A0A177W8R5"/>
<keyword evidence="1" id="KW-0472">Membrane</keyword>
<proteinExistence type="predicted"/>
<evidence type="ECO:0000256" key="1">
    <source>
        <dbReference type="SAM" id="Phobius"/>
    </source>
</evidence>
<feature type="transmembrane region" description="Helical" evidence="1">
    <location>
        <begin position="7"/>
        <end position="29"/>
    </location>
</feature>
<gene>
    <name evidence="3" type="ORF">BDEG_20624</name>
</gene>
<dbReference type="InterPro" id="IPR039794">
    <property type="entry name" value="Gtb1-like"/>
</dbReference>
<reference evidence="3 4" key="2">
    <citation type="submission" date="2016-05" db="EMBL/GenBank/DDBJ databases">
        <title>Lineage-specific infection strategies underlie the spectrum of fungal disease in amphibians.</title>
        <authorList>
            <person name="Cuomo C.A."/>
            <person name="Farrer R.A."/>
            <person name="James T."/>
            <person name="Longcore J."/>
            <person name="Birren B."/>
        </authorList>
    </citation>
    <scope>NUCLEOTIDE SEQUENCE [LARGE SCALE GENOMIC DNA]</scope>
    <source>
        <strain evidence="3 4">JEL423</strain>
    </source>
</reference>
<sequence>MSIRRSLLVRWTCRIIAFSAFVWTISLLWTTRQGNSAEELQQLDRMQSLPITIPSSSIHLLKLRGLLHRDGSDEPGTSACANIQQSVWICSKSKKHIPSSRVDDGICDCCDSSDELNACRKIPAMTLD</sequence>
<dbReference type="InterPro" id="IPR028146">
    <property type="entry name" value="PRKCSH_N"/>
</dbReference>
<keyword evidence="1" id="KW-0812">Transmembrane</keyword>
<reference evidence="3 4" key="1">
    <citation type="submission" date="2006-10" db="EMBL/GenBank/DDBJ databases">
        <title>The Genome Sequence of Batrachochytrium dendrobatidis JEL423.</title>
        <authorList>
            <consortium name="The Broad Institute Genome Sequencing Platform"/>
            <person name="Birren B."/>
            <person name="Lander E."/>
            <person name="Galagan J."/>
            <person name="Cuomo C."/>
            <person name="Devon K."/>
            <person name="Jaffe D."/>
            <person name="Butler J."/>
            <person name="Alvarez P."/>
            <person name="Gnerre S."/>
            <person name="Grabherr M."/>
            <person name="Kleber M."/>
            <person name="Mauceli E."/>
            <person name="Brockman W."/>
            <person name="Young S."/>
            <person name="LaButti K."/>
            <person name="Sykes S."/>
            <person name="DeCaprio D."/>
            <person name="Crawford M."/>
            <person name="Koehrsen M."/>
            <person name="Engels R."/>
            <person name="Montgomery P."/>
            <person name="Pearson M."/>
            <person name="Howarth C."/>
            <person name="Larson L."/>
            <person name="White J."/>
            <person name="O'Leary S."/>
            <person name="Kodira C."/>
            <person name="Zeng Q."/>
            <person name="Yandava C."/>
            <person name="Alvarado L."/>
            <person name="Longcore J."/>
            <person name="James T."/>
        </authorList>
    </citation>
    <scope>NUCLEOTIDE SEQUENCE [LARGE SCALE GENOMIC DNA]</scope>
    <source>
        <strain evidence="3 4">JEL423</strain>
    </source>
</reference>
<organism evidence="3 4">
    <name type="scientific">Batrachochytrium dendrobatidis (strain JEL423)</name>
    <dbReference type="NCBI Taxonomy" id="403673"/>
    <lineage>
        <taxon>Eukaryota</taxon>
        <taxon>Fungi</taxon>
        <taxon>Fungi incertae sedis</taxon>
        <taxon>Chytridiomycota</taxon>
        <taxon>Chytridiomycota incertae sedis</taxon>
        <taxon>Chytridiomycetes</taxon>
        <taxon>Rhizophydiales</taxon>
        <taxon>Rhizophydiales incertae sedis</taxon>
        <taxon>Batrachochytrium</taxon>
    </lineage>
</organism>
<feature type="domain" description="Glucosidase II beta subunit N-terminal" evidence="2">
    <location>
        <begin position="70"/>
        <end position="120"/>
    </location>
</feature>
<dbReference type="GO" id="GO:0006491">
    <property type="term" value="P:N-glycan processing"/>
    <property type="evidence" value="ECO:0007669"/>
    <property type="project" value="TreeGrafter"/>
</dbReference>